<comment type="caution">
    <text evidence="7">The sequence shown here is derived from an EMBL/GenBank/DDBJ whole genome shotgun (WGS) entry which is preliminary data.</text>
</comment>
<gene>
    <name evidence="7" type="ORF">FMOSSE_LOCUS2492</name>
</gene>
<evidence type="ECO:0000256" key="1">
    <source>
        <dbReference type="ARBA" id="ARBA00002912"/>
    </source>
</evidence>
<evidence type="ECO:0000313" key="8">
    <source>
        <dbReference type="Proteomes" id="UP000789375"/>
    </source>
</evidence>
<dbReference type="SUPFAM" id="SSF52029">
    <property type="entry name" value="GroEL apical domain-like"/>
    <property type="match status" value="1"/>
</dbReference>
<dbReference type="GO" id="GO:0140662">
    <property type="term" value="F:ATP-dependent protein folding chaperone"/>
    <property type="evidence" value="ECO:0007669"/>
    <property type="project" value="InterPro"/>
</dbReference>
<dbReference type="Pfam" id="PF00118">
    <property type="entry name" value="Cpn60_TCP1"/>
    <property type="match status" value="1"/>
</dbReference>
<name>A0A9N8W488_FUNMO</name>
<dbReference type="PANTHER" id="PTHR11353">
    <property type="entry name" value="CHAPERONIN"/>
    <property type="match status" value="1"/>
</dbReference>
<evidence type="ECO:0000256" key="6">
    <source>
        <dbReference type="ARBA" id="ARBA00023186"/>
    </source>
</evidence>
<comment type="similarity">
    <text evidence="2">Belongs to the TCP-1 chaperonin family.</text>
</comment>
<dbReference type="GO" id="GO:0005524">
    <property type="term" value="F:ATP binding"/>
    <property type="evidence" value="ECO:0007669"/>
    <property type="project" value="UniProtKB-KW"/>
</dbReference>
<dbReference type="SUPFAM" id="SSF48592">
    <property type="entry name" value="GroEL equatorial domain-like"/>
    <property type="match status" value="1"/>
</dbReference>
<dbReference type="InterPro" id="IPR002423">
    <property type="entry name" value="Cpn60/GroEL/TCP-1"/>
</dbReference>
<keyword evidence="8" id="KW-1185">Reference proteome</keyword>
<comment type="subunit">
    <text evidence="3">Component of the T-complex protein 1 (TCP1) complex.</text>
</comment>
<evidence type="ECO:0000313" key="7">
    <source>
        <dbReference type="EMBL" id="CAG8470493.1"/>
    </source>
</evidence>
<protein>
    <submittedName>
        <fullName evidence="7">3610_t:CDS:1</fullName>
    </submittedName>
</protein>
<dbReference type="InterPro" id="IPR027409">
    <property type="entry name" value="GroEL-like_apical_dom_sf"/>
</dbReference>
<dbReference type="InterPro" id="IPR017998">
    <property type="entry name" value="Chaperone_TCP-1"/>
</dbReference>
<accession>A0A9N8W488</accession>
<dbReference type="AlphaFoldDB" id="A0A9N8W488"/>
<keyword evidence="6" id="KW-0143">Chaperone</keyword>
<proteinExistence type="inferred from homology"/>
<evidence type="ECO:0000256" key="3">
    <source>
        <dbReference type="ARBA" id="ARBA00011381"/>
    </source>
</evidence>
<dbReference type="InterPro" id="IPR027413">
    <property type="entry name" value="GROEL-like_equatorial_sf"/>
</dbReference>
<comment type="function">
    <text evidence="1">Molecular chaperone; assists the folding of proteins upon ATP hydrolysis.</text>
</comment>
<dbReference type="Proteomes" id="UP000789375">
    <property type="component" value="Unassembled WGS sequence"/>
</dbReference>
<reference evidence="7" key="1">
    <citation type="submission" date="2021-06" db="EMBL/GenBank/DDBJ databases">
        <authorList>
            <person name="Kallberg Y."/>
            <person name="Tangrot J."/>
            <person name="Rosling A."/>
        </authorList>
    </citation>
    <scope>NUCLEOTIDE SEQUENCE</scope>
    <source>
        <strain evidence="7">87-6 pot B 2015</strain>
    </source>
</reference>
<evidence type="ECO:0000256" key="2">
    <source>
        <dbReference type="ARBA" id="ARBA00008020"/>
    </source>
</evidence>
<organism evidence="7 8">
    <name type="scientific">Funneliformis mosseae</name>
    <name type="common">Endomycorrhizal fungus</name>
    <name type="synonym">Glomus mosseae</name>
    <dbReference type="NCBI Taxonomy" id="27381"/>
    <lineage>
        <taxon>Eukaryota</taxon>
        <taxon>Fungi</taxon>
        <taxon>Fungi incertae sedis</taxon>
        <taxon>Mucoromycota</taxon>
        <taxon>Glomeromycotina</taxon>
        <taxon>Glomeromycetes</taxon>
        <taxon>Glomerales</taxon>
        <taxon>Glomeraceae</taxon>
        <taxon>Funneliformis</taxon>
    </lineage>
</organism>
<sequence length="294" mass="33678">MLPGWLHEKTFSDNSSNVPVQAEVVEIALKHLNIKRTSNEIRRIKSLKYAIKPGWTRFETIMVLLHVLLATRKLVESERKFTDEKVKKIVKFKKQVCGDTNKGFVVISQKGIDPLSLDLLCKNGILALRRVKRRNMERLKLICGGVAQNSVDDLSPEVLGYAGLIYVFLEKKNIPLLKRLKIQNLLRYWLKDLILTQLRKLMMPLKINSRGGQDGSSSICNAMLIIPKVLSQNGGFNAQDTIVALQEEFSAEYIIGIRETYMTLLWKGIWDNYHIGPDKILTVKIDGQETRWFN</sequence>
<dbReference type="Gene3D" id="3.50.7.10">
    <property type="entry name" value="GroEL"/>
    <property type="match status" value="1"/>
</dbReference>
<dbReference type="EMBL" id="CAJVPP010000330">
    <property type="protein sequence ID" value="CAG8470493.1"/>
    <property type="molecule type" value="Genomic_DNA"/>
</dbReference>
<keyword evidence="4" id="KW-0547">Nucleotide-binding</keyword>
<evidence type="ECO:0000256" key="4">
    <source>
        <dbReference type="ARBA" id="ARBA00022741"/>
    </source>
</evidence>
<evidence type="ECO:0000256" key="5">
    <source>
        <dbReference type="ARBA" id="ARBA00022840"/>
    </source>
</evidence>
<keyword evidence="5" id="KW-0067">ATP-binding</keyword>